<reference evidence="1 2" key="1">
    <citation type="journal article" date="2019" name="Nat. Med.">
        <title>A library of human gut bacterial isolates paired with longitudinal multiomics data enables mechanistic microbiome research.</title>
        <authorList>
            <person name="Poyet M."/>
            <person name="Groussin M."/>
            <person name="Gibbons S.M."/>
            <person name="Avila-Pacheco J."/>
            <person name="Jiang X."/>
            <person name="Kearney S.M."/>
            <person name="Perrotta A.R."/>
            <person name="Berdy B."/>
            <person name="Zhao S."/>
            <person name="Lieberman T.D."/>
            <person name="Swanson P.K."/>
            <person name="Smith M."/>
            <person name="Roesemann S."/>
            <person name="Alexander J.E."/>
            <person name="Rich S.A."/>
            <person name="Livny J."/>
            <person name="Vlamakis H."/>
            <person name="Clish C."/>
            <person name="Bullock K."/>
            <person name="Deik A."/>
            <person name="Scott J."/>
            <person name="Pierce K.A."/>
            <person name="Xavier R.J."/>
            <person name="Alm E.J."/>
        </authorList>
    </citation>
    <scope>NUCLEOTIDE SEQUENCE [LARGE SCALE GENOMIC DNA]</scope>
    <source>
        <strain evidence="1 2">BIOML-A2</strain>
    </source>
</reference>
<accession>A0A6I2QZZ7</accession>
<sequence>MYIWLDRALEYFSHLPRTEPKLQLWRDFLLWSASQLSEPMNRDLQDQIIARYGGDIRTLFMGAHRAITAGVAEDSTQNVLLHLAVEFGVASPSPAQYAGETINQIFVQRIMDLTGKTDPDAALAAADGITIHLANCNKEYGSSMIAMANVVRNRFRDNYQEKAIFVSGGAGNEYSYLVPFIQLAIMGMPCYASPDGPVLCGDKQALFAPPSAFCSAEFFSPYWTKARRAELRRTNCPDS</sequence>
<proteinExistence type="predicted"/>
<evidence type="ECO:0000313" key="2">
    <source>
        <dbReference type="Proteomes" id="UP000434475"/>
    </source>
</evidence>
<organism evidence="1 2">
    <name type="scientific">Flavonifractor plautii</name>
    <name type="common">Fusobacterium plautii</name>
    <dbReference type="NCBI Taxonomy" id="292800"/>
    <lineage>
        <taxon>Bacteria</taxon>
        <taxon>Bacillati</taxon>
        <taxon>Bacillota</taxon>
        <taxon>Clostridia</taxon>
        <taxon>Eubacteriales</taxon>
        <taxon>Oscillospiraceae</taxon>
        <taxon>Flavonifractor</taxon>
    </lineage>
</organism>
<protein>
    <submittedName>
        <fullName evidence="1">Uncharacterized protein</fullName>
    </submittedName>
</protein>
<gene>
    <name evidence="1" type="ORF">GKE97_10465</name>
</gene>
<name>A0A6I2QZZ7_FLAPL</name>
<evidence type="ECO:0000313" key="1">
    <source>
        <dbReference type="EMBL" id="MSB19938.1"/>
    </source>
</evidence>
<comment type="caution">
    <text evidence="1">The sequence shown here is derived from an EMBL/GenBank/DDBJ whole genome shotgun (WGS) entry which is preliminary data.</text>
</comment>
<dbReference type="RefSeq" id="WP_172697664.1">
    <property type="nucleotide sequence ID" value="NZ_JAQLWY010000020.1"/>
</dbReference>
<dbReference type="EMBL" id="WKPR01000009">
    <property type="protein sequence ID" value="MSB19938.1"/>
    <property type="molecule type" value="Genomic_DNA"/>
</dbReference>
<dbReference type="AlphaFoldDB" id="A0A6I2QZZ7"/>
<dbReference type="Proteomes" id="UP000434475">
    <property type="component" value="Unassembled WGS sequence"/>
</dbReference>